<dbReference type="PROSITE" id="PS00518">
    <property type="entry name" value="ZF_RING_1"/>
    <property type="match status" value="1"/>
</dbReference>
<dbReference type="GO" id="GO:0006325">
    <property type="term" value="P:chromatin organization"/>
    <property type="evidence" value="ECO:0007669"/>
    <property type="project" value="UniProtKB-KW"/>
</dbReference>
<comment type="similarity">
    <text evidence="4 15">Belongs to the BRE1 family.</text>
</comment>
<dbReference type="EMBL" id="MU004367">
    <property type="protein sequence ID" value="KAF2654234.1"/>
    <property type="molecule type" value="Genomic_DNA"/>
</dbReference>
<keyword evidence="8 15" id="KW-0833">Ubl conjugation pathway</keyword>
<dbReference type="Pfam" id="PF13923">
    <property type="entry name" value="zf-C3HC4_2"/>
    <property type="match status" value="1"/>
</dbReference>
<dbReference type="PANTHER" id="PTHR23163">
    <property type="entry name" value="RING FINGER PROTEIN-RELATED"/>
    <property type="match status" value="1"/>
</dbReference>
<dbReference type="InterPro" id="IPR013083">
    <property type="entry name" value="Znf_RING/FYVE/PHD"/>
</dbReference>
<evidence type="ECO:0000256" key="14">
    <source>
        <dbReference type="PROSITE-ProRule" id="PRU00042"/>
    </source>
</evidence>
<feature type="coiled-coil region" evidence="16">
    <location>
        <begin position="503"/>
        <end position="593"/>
    </location>
</feature>
<comment type="subcellular location">
    <subcellularLocation>
        <location evidence="2 15">Nucleus</location>
    </subcellularLocation>
</comment>
<feature type="domain" description="C2H2-type" evidence="19">
    <location>
        <begin position="711"/>
        <end position="730"/>
    </location>
</feature>
<feature type="compositionally biased region" description="Basic and acidic residues" evidence="17">
    <location>
        <begin position="16"/>
        <end position="26"/>
    </location>
</feature>
<dbReference type="PROSITE" id="PS50089">
    <property type="entry name" value="ZF_RING_2"/>
    <property type="match status" value="1"/>
</dbReference>
<evidence type="ECO:0000313" key="21">
    <source>
        <dbReference type="Proteomes" id="UP000799324"/>
    </source>
</evidence>
<dbReference type="InterPro" id="IPR001841">
    <property type="entry name" value="Znf_RING"/>
</dbReference>
<evidence type="ECO:0000259" key="18">
    <source>
        <dbReference type="PROSITE" id="PS50089"/>
    </source>
</evidence>
<keyword evidence="11 15" id="KW-0175">Coiled coil</keyword>
<dbReference type="OrthoDB" id="654191at2759"/>
<evidence type="ECO:0000256" key="10">
    <source>
        <dbReference type="ARBA" id="ARBA00022853"/>
    </source>
</evidence>
<dbReference type="UniPathway" id="UPA00143"/>
<sequence length="730" mass="82485">MRLEARVVATPSLDVVKMEDRKRPSGPDDSAPPAKRQAVTVNGARSHQDADSMPWKDDIEAFQKDAILRQMREYKREKNTIEAELRNIEERSRHHDDHLRTIDSWFDQLVDEIRVLSGEQLPAPAQDGRGEPIPATLLENSEKFSQHLASRKDKIISALTSVFARYPRSGPEVETLQQHISKLLVVEKEHILALQRANADKETISGRFESATHRYMIAEKKLDRFKSAQVQKLERQAMAGGVVKEESASDAKSEEAPNGVVNGVINEELETARDEAVVEAAKRKEQLEQMESENKKLTEEVTSLKVKLTGLSDDDYAKTDLFKHLKSQYEDTIKRINNLEATNIQLREEAQKYQAERTAYRIKVDDEARATISESEGNVARAEADLVRIRDARDSYITKLATAEANQRGIRDSQEQTRELVAAGEKRIAALESECERLRLQLAEQKPAQEELSPHLESMTPEQLRGRIHTLETQYKLVSNELPSMEAAWKKAQAVAGKKVADIAKWEENIAKANADREKANQKYFAAMKAKETLEQQIKILRAQAQKGTEIVAQLKDSEATSRKLVENIEKQSAEMRAQMEELSIQHRALEQKNREGTITSEGQTTQIAELKKVLEAKDASYLAAKKAQRESDTERDKLSARVEGLEKQCEHWKAKSHGNQSTESSLMQDDAQNMLQCQVCKSAFKDTALKTCGHVFCATCIQDRLINRARKCPNCGKAFGNNDTMKVHI</sequence>
<dbReference type="GO" id="GO:0061630">
    <property type="term" value="F:ubiquitin protein ligase activity"/>
    <property type="evidence" value="ECO:0007669"/>
    <property type="project" value="UniProtKB-EC"/>
</dbReference>
<evidence type="ECO:0000256" key="17">
    <source>
        <dbReference type="SAM" id="MobiDB-lite"/>
    </source>
</evidence>
<evidence type="ECO:0000256" key="2">
    <source>
        <dbReference type="ARBA" id="ARBA00004123"/>
    </source>
</evidence>
<dbReference type="GO" id="GO:0033503">
    <property type="term" value="C:HULC complex"/>
    <property type="evidence" value="ECO:0007669"/>
    <property type="project" value="TreeGrafter"/>
</dbReference>
<dbReference type="SMART" id="SM00184">
    <property type="entry name" value="RING"/>
    <property type="match status" value="1"/>
</dbReference>
<keyword evidence="5 15" id="KW-0808">Transferase</keyword>
<evidence type="ECO:0000256" key="1">
    <source>
        <dbReference type="ARBA" id="ARBA00000900"/>
    </source>
</evidence>
<keyword evidence="7 14" id="KW-0863">Zinc-finger</keyword>
<dbReference type="Pfam" id="PF08647">
    <property type="entry name" value="BRE1"/>
    <property type="match status" value="1"/>
</dbReference>
<dbReference type="CDD" id="cd16499">
    <property type="entry name" value="RING-HC_Bre1-like"/>
    <property type="match status" value="1"/>
</dbReference>
<dbReference type="Gene3D" id="3.30.40.10">
    <property type="entry name" value="Zinc/RING finger domain, C3HC4 (zinc finger)"/>
    <property type="match status" value="1"/>
</dbReference>
<evidence type="ECO:0000259" key="19">
    <source>
        <dbReference type="PROSITE" id="PS50157"/>
    </source>
</evidence>
<evidence type="ECO:0000256" key="4">
    <source>
        <dbReference type="ARBA" id="ARBA00005555"/>
    </source>
</evidence>
<evidence type="ECO:0000256" key="11">
    <source>
        <dbReference type="ARBA" id="ARBA00023054"/>
    </source>
</evidence>
<dbReference type="Pfam" id="PF26095">
    <property type="entry name" value="CC_Bre1"/>
    <property type="match status" value="1"/>
</dbReference>
<feature type="domain" description="RING-type" evidence="18">
    <location>
        <begin position="678"/>
        <end position="716"/>
    </location>
</feature>
<dbReference type="SUPFAM" id="SSF57850">
    <property type="entry name" value="RING/U-box"/>
    <property type="match status" value="1"/>
</dbReference>
<evidence type="ECO:0000256" key="9">
    <source>
        <dbReference type="ARBA" id="ARBA00022833"/>
    </source>
</evidence>
<evidence type="ECO:0000313" key="20">
    <source>
        <dbReference type="EMBL" id="KAF2654234.1"/>
    </source>
</evidence>
<evidence type="ECO:0000256" key="8">
    <source>
        <dbReference type="ARBA" id="ARBA00022786"/>
    </source>
</evidence>
<feature type="coiled-coil region" evidence="16">
    <location>
        <begin position="266"/>
        <end position="441"/>
    </location>
</feature>
<dbReference type="GO" id="GO:0005634">
    <property type="term" value="C:nucleus"/>
    <property type="evidence" value="ECO:0007669"/>
    <property type="project" value="UniProtKB-SubCell"/>
</dbReference>
<organism evidence="20 21">
    <name type="scientific">Lophiostoma macrostomum CBS 122681</name>
    <dbReference type="NCBI Taxonomy" id="1314788"/>
    <lineage>
        <taxon>Eukaryota</taxon>
        <taxon>Fungi</taxon>
        <taxon>Dikarya</taxon>
        <taxon>Ascomycota</taxon>
        <taxon>Pezizomycotina</taxon>
        <taxon>Dothideomycetes</taxon>
        <taxon>Pleosporomycetidae</taxon>
        <taxon>Pleosporales</taxon>
        <taxon>Lophiostomataceae</taxon>
        <taxon>Lophiostoma</taxon>
    </lineage>
</organism>
<dbReference type="InterPro" id="IPR013956">
    <property type="entry name" value="E3_ubiquit_lig_Bre1"/>
</dbReference>
<evidence type="ECO:0000256" key="6">
    <source>
        <dbReference type="ARBA" id="ARBA00022723"/>
    </source>
</evidence>
<evidence type="ECO:0000256" key="15">
    <source>
        <dbReference type="RuleBase" id="RU365038"/>
    </source>
</evidence>
<comment type="function">
    <text evidence="13">E3 ubiquitin-protein ligase that mediates monoubiquitination of histone H2B to form H2BK123ub1. H2BK123ub1 gives a specific tag for epigenetic transcriptional activation and is also a prerequisite for H3K4me and H3K79me formation.</text>
</comment>
<evidence type="ECO:0000256" key="5">
    <source>
        <dbReference type="ARBA" id="ARBA00022679"/>
    </source>
</evidence>
<evidence type="ECO:0000256" key="12">
    <source>
        <dbReference type="ARBA" id="ARBA00023242"/>
    </source>
</evidence>
<gene>
    <name evidence="20" type="ORF">K491DRAFT_759086</name>
</gene>
<name>A0A6A6T6Q5_9PLEO</name>
<feature type="coiled-coil region" evidence="16">
    <location>
        <begin position="64"/>
        <end position="91"/>
    </location>
</feature>
<proteinExistence type="inferred from homology"/>
<evidence type="ECO:0000256" key="7">
    <source>
        <dbReference type="ARBA" id="ARBA00022771"/>
    </source>
</evidence>
<dbReference type="EC" id="2.3.2.27" evidence="15"/>
<keyword evidence="6 15" id="KW-0479">Metal-binding</keyword>
<keyword evidence="9 15" id="KW-0862">Zinc</keyword>
<dbReference type="PROSITE" id="PS50157">
    <property type="entry name" value="ZINC_FINGER_C2H2_2"/>
    <property type="match status" value="1"/>
</dbReference>
<accession>A0A6A6T6Q5</accession>
<evidence type="ECO:0000256" key="3">
    <source>
        <dbReference type="ARBA" id="ARBA00004906"/>
    </source>
</evidence>
<evidence type="ECO:0000256" key="16">
    <source>
        <dbReference type="SAM" id="Coils"/>
    </source>
</evidence>
<keyword evidence="21" id="KW-1185">Reference proteome</keyword>
<comment type="pathway">
    <text evidence="3 15">Protein modification; protein ubiquitination.</text>
</comment>
<dbReference type="PANTHER" id="PTHR23163:SF0">
    <property type="entry name" value="E3 UBIQUITIN-PROTEIN LIGASE BRE1"/>
    <property type="match status" value="1"/>
</dbReference>
<dbReference type="InterPro" id="IPR058643">
    <property type="entry name" value="BRE1-like_CC"/>
</dbReference>
<comment type="catalytic activity">
    <reaction evidence="1 15">
        <text>S-ubiquitinyl-[E2 ubiquitin-conjugating enzyme]-L-cysteine + [acceptor protein]-L-lysine = [E2 ubiquitin-conjugating enzyme]-L-cysteine + N(6)-ubiquitinyl-[acceptor protein]-L-lysine.</text>
        <dbReference type="EC" id="2.3.2.27"/>
    </reaction>
</comment>
<reference evidence="20" key="1">
    <citation type="journal article" date="2020" name="Stud. Mycol.">
        <title>101 Dothideomycetes genomes: a test case for predicting lifestyles and emergence of pathogens.</title>
        <authorList>
            <person name="Haridas S."/>
            <person name="Albert R."/>
            <person name="Binder M."/>
            <person name="Bloem J."/>
            <person name="Labutti K."/>
            <person name="Salamov A."/>
            <person name="Andreopoulos B."/>
            <person name="Baker S."/>
            <person name="Barry K."/>
            <person name="Bills G."/>
            <person name="Bluhm B."/>
            <person name="Cannon C."/>
            <person name="Castanera R."/>
            <person name="Culley D."/>
            <person name="Daum C."/>
            <person name="Ezra D."/>
            <person name="Gonzalez J."/>
            <person name="Henrissat B."/>
            <person name="Kuo A."/>
            <person name="Liang C."/>
            <person name="Lipzen A."/>
            <person name="Lutzoni F."/>
            <person name="Magnuson J."/>
            <person name="Mondo S."/>
            <person name="Nolan M."/>
            <person name="Ohm R."/>
            <person name="Pangilinan J."/>
            <person name="Park H.-J."/>
            <person name="Ramirez L."/>
            <person name="Alfaro M."/>
            <person name="Sun H."/>
            <person name="Tritt A."/>
            <person name="Yoshinaga Y."/>
            <person name="Zwiers L.-H."/>
            <person name="Turgeon B."/>
            <person name="Goodwin S."/>
            <person name="Spatafora J."/>
            <person name="Crous P."/>
            <person name="Grigoriev I."/>
        </authorList>
    </citation>
    <scope>NUCLEOTIDE SEQUENCE</scope>
    <source>
        <strain evidence="20">CBS 122681</strain>
    </source>
</reference>
<keyword evidence="12 15" id="KW-0539">Nucleus</keyword>
<dbReference type="GO" id="GO:0008270">
    <property type="term" value="F:zinc ion binding"/>
    <property type="evidence" value="ECO:0007669"/>
    <property type="project" value="UniProtKB-KW"/>
</dbReference>
<dbReference type="GO" id="GO:0016567">
    <property type="term" value="P:protein ubiquitination"/>
    <property type="evidence" value="ECO:0007669"/>
    <property type="project" value="UniProtKB-UniRule"/>
</dbReference>
<dbReference type="InterPro" id="IPR013087">
    <property type="entry name" value="Znf_C2H2_type"/>
</dbReference>
<dbReference type="Proteomes" id="UP000799324">
    <property type="component" value="Unassembled WGS sequence"/>
</dbReference>
<dbReference type="AlphaFoldDB" id="A0A6A6T6Q5"/>
<dbReference type="InterPro" id="IPR017907">
    <property type="entry name" value="Znf_RING_CS"/>
</dbReference>
<protein>
    <recommendedName>
        <fullName evidence="15">E3 ubiquitin protein ligase</fullName>
        <ecNumber evidence="15">2.3.2.27</ecNumber>
    </recommendedName>
</protein>
<evidence type="ECO:0000256" key="13">
    <source>
        <dbReference type="ARBA" id="ARBA00059679"/>
    </source>
</evidence>
<feature type="coiled-coil region" evidence="16">
    <location>
        <begin position="629"/>
        <end position="656"/>
    </location>
</feature>
<keyword evidence="10 15" id="KW-0156">Chromatin regulator</keyword>
<feature type="region of interest" description="Disordered" evidence="17">
    <location>
        <begin position="14"/>
        <end position="53"/>
    </location>
</feature>